<comment type="caution">
    <text evidence="4">The sequence shown here is derived from an EMBL/GenBank/DDBJ whole genome shotgun (WGS) entry which is preliminary data.</text>
</comment>
<feature type="domain" description="HTH araC/xylS-type" evidence="3">
    <location>
        <begin position="234"/>
        <end position="332"/>
    </location>
</feature>
<evidence type="ECO:0000256" key="1">
    <source>
        <dbReference type="ARBA" id="ARBA00023015"/>
    </source>
</evidence>
<gene>
    <name evidence="4" type="ORF">COO09_08815</name>
</gene>
<dbReference type="Gene3D" id="1.10.10.60">
    <property type="entry name" value="Homeodomain-like"/>
    <property type="match status" value="1"/>
</dbReference>
<dbReference type="SUPFAM" id="SSF46689">
    <property type="entry name" value="Homeodomain-like"/>
    <property type="match status" value="2"/>
</dbReference>
<dbReference type="InterPro" id="IPR018060">
    <property type="entry name" value="HTH_AraC"/>
</dbReference>
<dbReference type="AlphaFoldDB" id="A0A2A4FUQ8"/>
<dbReference type="InterPro" id="IPR052158">
    <property type="entry name" value="INH-QAR"/>
</dbReference>
<dbReference type="PANTHER" id="PTHR43130">
    <property type="entry name" value="ARAC-FAMILY TRANSCRIPTIONAL REGULATOR"/>
    <property type="match status" value="1"/>
</dbReference>
<evidence type="ECO:0000259" key="3">
    <source>
        <dbReference type="PROSITE" id="PS01124"/>
    </source>
</evidence>
<organism evidence="4 5">
    <name type="scientific">Rhizorhabdus dicambivorans</name>
    <dbReference type="NCBI Taxonomy" id="1850238"/>
    <lineage>
        <taxon>Bacteria</taxon>
        <taxon>Pseudomonadati</taxon>
        <taxon>Pseudomonadota</taxon>
        <taxon>Alphaproteobacteria</taxon>
        <taxon>Sphingomonadales</taxon>
        <taxon>Sphingomonadaceae</taxon>
        <taxon>Rhizorhabdus</taxon>
    </lineage>
</organism>
<dbReference type="GO" id="GO:0003700">
    <property type="term" value="F:DNA-binding transcription factor activity"/>
    <property type="evidence" value="ECO:0007669"/>
    <property type="project" value="InterPro"/>
</dbReference>
<evidence type="ECO:0000313" key="4">
    <source>
        <dbReference type="EMBL" id="PCE42511.1"/>
    </source>
</evidence>
<dbReference type="GO" id="GO:0043565">
    <property type="term" value="F:sequence-specific DNA binding"/>
    <property type="evidence" value="ECO:0007669"/>
    <property type="project" value="InterPro"/>
</dbReference>
<dbReference type="PANTHER" id="PTHR43130:SF3">
    <property type="entry name" value="HTH-TYPE TRANSCRIPTIONAL REGULATOR RV1931C"/>
    <property type="match status" value="1"/>
</dbReference>
<dbReference type="KEGG" id="rdi:CMV14_07265"/>
<evidence type="ECO:0000256" key="2">
    <source>
        <dbReference type="ARBA" id="ARBA00023163"/>
    </source>
</evidence>
<dbReference type="Proteomes" id="UP000218934">
    <property type="component" value="Unassembled WGS sequence"/>
</dbReference>
<dbReference type="Pfam" id="PF01965">
    <property type="entry name" value="DJ-1_PfpI"/>
    <property type="match status" value="1"/>
</dbReference>
<name>A0A2A4FUQ8_9SPHN</name>
<keyword evidence="5" id="KW-1185">Reference proteome</keyword>
<dbReference type="InterPro" id="IPR002818">
    <property type="entry name" value="DJ-1/PfpI"/>
</dbReference>
<keyword evidence="1" id="KW-0805">Transcription regulation</keyword>
<accession>A0A2A4FUQ8</accession>
<dbReference type="Gene3D" id="3.40.50.880">
    <property type="match status" value="1"/>
</dbReference>
<dbReference type="PROSITE" id="PS01124">
    <property type="entry name" value="HTH_ARAC_FAMILY_2"/>
    <property type="match status" value="1"/>
</dbReference>
<dbReference type="Pfam" id="PF12833">
    <property type="entry name" value="HTH_18"/>
    <property type="match status" value="1"/>
</dbReference>
<evidence type="ECO:0000313" key="5">
    <source>
        <dbReference type="Proteomes" id="UP000218934"/>
    </source>
</evidence>
<dbReference type="CDD" id="cd03136">
    <property type="entry name" value="GATase1_AraC_ArgR_like"/>
    <property type="match status" value="1"/>
</dbReference>
<reference evidence="4 5" key="1">
    <citation type="submission" date="2017-09" db="EMBL/GenBank/DDBJ databases">
        <title>The Catabolism of 3,6-Dichlorosalicylic acid is Initiated by the Cytochrome P450 Monooxygenase DsmABC in Rhizorhabdus dicambivorans Ndbn-20.</title>
        <authorList>
            <person name="Na L."/>
        </authorList>
    </citation>
    <scope>NUCLEOTIDE SEQUENCE [LARGE SCALE GENOMIC DNA]</scope>
    <source>
        <strain evidence="4 5">Ndbn-20m</strain>
    </source>
</reference>
<keyword evidence="2" id="KW-0804">Transcription</keyword>
<dbReference type="InterPro" id="IPR029062">
    <property type="entry name" value="Class_I_gatase-like"/>
</dbReference>
<dbReference type="EMBL" id="NWUF01000007">
    <property type="protein sequence ID" value="PCE42511.1"/>
    <property type="molecule type" value="Genomic_DNA"/>
</dbReference>
<sequence length="343" mass="37270">MPKAETRAAPVPVRPHLRVAVLPLPNFTMLALAGFIDTLRLAADEGDRSRQIRCQWSVLSEGRKLVKASNGIVVQPNDGLIDPQTFDYVVVIGGTLHGTEQETETLLAYLRAAAAAGIPLIGLCNGVFTLARAGLMQGRRACVSWFHHVDYSAEFPDLPLVSDRMFLVDGNRITCPGGVGSVHLASWLVERHLGPGSAAKGLRIMLEEAAIPAEAPQPAPAVHGFAQARDPRVRRSLLAIERLLDQRLSLADIASMVGSTPRNLTRLFVADLGMTPKAAQEVIRMGRVRRLLSDTQWPIAHIAAECGFTDASHLIKRFRDFEGVTPVRYRDQRSSGVGENGAD</sequence>
<protein>
    <submittedName>
        <fullName evidence="4">AraC family transcriptional regulator</fullName>
    </submittedName>
</protein>
<dbReference type="InterPro" id="IPR009057">
    <property type="entry name" value="Homeodomain-like_sf"/>
</dbReference>
<proteinExistence type="predicted"/>
<dbReference type="SUPFAM" id="SSF52317">
    <property type="entry name" value="Class I glutamine amidotransferase-like"/>
    <property type="match status" value="1"/>
</dbReference>
<dbReference type="SMART" id="SM00342">
    <property type="entry name" value="HTH_ARAC"/>
    <property type="match status" value="1"/>
</dbReference>
<dbReference type="OrthoDB" id="186587at2"/>